<proteinExistence type="predicted"/>
<reference evidence="1 2" key="1">
    <citation type="journal article" date="2015" name="Genome Announc.">
        <title>Complete Genome Sequencing of Stenotrophomonas acidaminiphila ZAC14D2_NAIMI4_2, a Multidrug-Resistant Strain Isolated from Sediments of a Polluted River in Mexico, Uncovers New Antibiotic Resistance Genes and a Novel Class-II Lasso Peptide Biosynthesis Gene Cluster.</title>
        <authorList>
            <person name="Vinuesa P."/>
            <person name="Ochoa-Sanchez L.E."/>
        </authorList>
    </citation>
    <scope>NUCLEOTIDE SEQUENCE [LARGE SCALE GENOMIC DNA]</scope>
    <source>
        <strain evidence="1 2">ZAC14D2_NAIMI4_2</strain>
    </source>
</reference>
<dbReference type="Proteomes" id="UP000061010">
    <property type="component" value="Chromosome"/>
</dbReference>
<gene>
    <name evidence="1" type="ORF">AOT14_02480</name>
</gene>
<dbReference type="PATRIC" id="fig|128780.6.peg.253"/>
<organism evidence="1 2">
    <name type="scientific">Stenotrophomonas acidaminiphila</name>
    <dbReference type="NCBI Taxonomy" id="128780"/>
    <lineage>
        <taxon>Bacteria</taxon>
        <taxon>Pseudomonadati</taxon>
        <taxon>Pseudomonadota</taxon>
        <taxon>Gammaproteobacteria</taxon>
        <taxon>Lysobacterales</taxon>
        <taxon>Lysobacteraceae</taxon>
        <taxon>Stenotrophomonas</taxon>
    </lineage>
</organism>
<accession>A0A0R0E8D9</accession>
<dbReference type="EMBL" id="CP012900">
    <property type="protein sequence ID" value="ALJ26709.1"/>
    <property type="molecule type" value="Genomic_DNA"/>
</dbReference>
<evidence type="ECO:0000313" key="1">
    <source>
        <dbReference type="EMBL" id="ALJ26709.1"/>
    </source>
</evidence>
<dbReference type="OrthoDB" id="6040112at2"/>
<name>A0A0R0E8D9_9GAMM</name>
<protein>
    <submittedName>
        <fullName evidence="1">Uncharacterized protein</fullName>
    </submittedName>
</protein>
<dbReference type="KEGG" id="sacz:AOT14_02480"/>
<dbReference type="RefSeq" id="WP_054661820.1">
    <property type="nucleotide sequence ID" value="NZ_CP043570.1"/>
</dbReference>
<dbReference type="AlphaFoldDB" id="A0A0R0E8D9"/>
<evidence type="ECO:0000313" key="2">
    <source>
        <dbReference type="Proteomes" id="UP000061010"/>
    </source>
</evidence>
<sequence length="95" mass="10723">MTKAVPSRLPPPFHWVEEPDRKRLCLGGIKVLEICRRNLGWIVEVYLHEPSRPLPIIAVRSASAGMRWGARWAKQHLRMLTQLARDQGGPGHPAG</sequence>
<keyword evidence="2" id="KW-1185">Reference proteome</keyword>